<dbReference type="PANTHER" id="PTHR43429:SF3">
    <property type="entry name" value="NITRITE REDUCTASE [NAD(P)H]"/>
    <property type="match status" value="1"/>
</dbReference>
<dbReference type="SUPFAM" id="SSF51905">
    <property type="entry name" value="FAD/NAD(P)-binding domain"/>
    <property type="match status" value="1"/>
</dbReference>
<feature type="domain" description="FAD/NAD(P)-binding" evidence="4">
    <location>
        <begin position="4"/>
        <end position="296"/>
    </location>
</feature>
<evidence type="ECO:0000259" key="4">
    <source>
        <dbReference type="Pfam" id="PF07992"/>
    </source>
</evidence>
<keyword evidence="8" id="KW-1185">Reference proteome</keyword>
<reference evidence="7 9" key="2">
    <citation type="submission" date="2016-10" db="EMBL/GenBank/DDBJ databases">
        <authorList>
            <person name="de Groot N.N."/>
        </authorList>
    </citation>
    <scope>NUCLEOTIDE SEQUENCE [LARGE SCALE GENOMIC DNA]</scope>
    <source>
        <strain evidence="7 9">CGMCC 1.10239</strain>
    </source>
</reference>
<dbReference type="InterPro" id="IPR036188">
    <property type="entry name" value="FAD/NAD-bd_sf"/>
</dbReference>
<dbReference type="OrthoDB" id="9802028at2"/>
<dbReference type="InterPro" id="IPR023753">
    <property type="entry name" value="FAD/NAD-binding_dom"/>
</dbReference>
<dbReference type="Gene3D" id="3.50.50.60">
    <property type="entry name" value="FAD/NAD(P)-binding domain"/>
    <property type="match status" value="2"/>
</dbReference>
<evidence type="ECO:0000313" key="8">
    <source>
        <dbReference type="Proteomes" id="UP000070252"/>
    </source>
</evidence>
<dbReference type="RefSeq" id="WP_062528218.1">
    <property type="nucleotide sequence ID" value="NZ_CP048429.1"/>
</dbReference>
<dbReference type="EMBL" id="FNGM01000003">
    <property type="protein sequence ID" value="SDL53191.1"/>
    <property type="molecule type" value="Genomic_DNA"/>
</dbReference>
<dbReference type="EMBL" id="LIPY01000124">
    <property type="protein sequence ID" value="KWX69823.1"/>
    <property type="molecule type" value="Genomic_DNA"/>
</dbReference>
<proteinExistence type="predicted"/>
<dbReference type="Pfam" id="PF18267">
    <property type="entry name" value="Rubredoxin_C"/>
    <property type="match status" value="1"/>
</dbReference>
<name>A0A1G9KU24_9BACL</name>
<evidence type="ECO:0000259" key="5">
    <source>
        <dbReference type="Pfam" id="PF18267"/>
    </source>
</evidence>
<dbReference type="PRINTS" id="PR00368">
    <property type="entry name" value="FADPNR"/>
</dbReference>
<dbReference type="InterPro" id="IPR050260">
    <property type="entry name" value="FAD-bd_OxRdtase"/>
</dbReference>
<evidence type="ECO:0000313" key="7">
    <source>
        <dbReference type="EMBL" id="SDL53191.1"/>
    </source>
</evidence>
<accession>A0A1G9KU24</accession>
<dbReference type="Proteomes" id="UP000182783">
    <property type="component" value="Unassembled WGS sequence"/>
</dbReference>
<dbReference type="Pfam" id="PF07992">
    <property type="entry name" value="Pyr_redox_2"/>
    <property type="match status" value="1"/>
</dbReference>
<gene>
    <name evidence="6" type="ORF">AML91_29065</name>
    <name evidence="7" type="ORF">SAMN05216191_103393</name>
</gene>
<reference evidence="6 8" key="1">
    <citation type="submission" date="2015-08" db="EMBL/GenBank/DDBJ databases">
        <title>Genome of Paenibacillus jilunlii.</title>
        <authorList>
            <person name="Sant'Anna F.H."/>
            <person name="Ambrosini A."/>
            <person name="Souza R."/>
            <person name="Bach E."/>
            <person name="Fernandes G."/>
            <person name="Balsanelli E."/>
            <person name="Baura V.A."/>
            <person name="Pedrosa F.O."/>
            <person name="Souza E.M."/>
            <person name="Passaglia L."/>
        </authorList>
    </citation>
    <scope>NUCLEOTIDE SEQUENCE [LARGE SCALE GENOMIC DNA]</scope>
    <source>
        <strain evidence="6 8">DSM 23019</strain>
    </source>
</reference>
<keyword evidence="2" id="KW-0285">Flavoprotein</keyword>
<evidence type="ECO:0000313" key="6">
    <source>
        <dbReference type="EMBL" id="KWX69823.1"/>
    </source>
</evidence>
<evidence type="ECO:0000256" key="3">
    <source>
        <dbReference type="ARBA" id="ARBA00022827"/>
    </source>
</evidence>
<dbReference type="Proteomes" id="UP000070252">
    <property type="component" value="Unassembled WGS sequence"/>
</dbReference>
<evidence type="ECO:0000256" key="1">
    <source>
        <dbReference type="ARBA" id="ARBA00001974"/>
    </source>
</evidence>
<evidence type="ECO:0000256" key="2">
    <source>
        <dbReference type="ARBA" id="ARBA00022630"/>
    </source>
</evidence>
<protein>
    <submittedName>
        <fullName evidence="6">NAD(P)H-nitrite reductase</fullName>
    </submittedName>
    <submittedName>
        <fullName evidence="7">Nitrite reductase (NADH) large subunit</fullName>
    </submittedName>
</protein>
<comment type="cofactor">
    <cofactor evidence="1">
        <name>FAD</name>
        <dbReference type="ChEBI" id="CHEBI:57692"/>
    </cofactor>
</comment>
<dbReference type="PANTHER" id="PTHR43429">
    <property type="entry name" value="PYRIDINE NUCLEOTIDE-DISULFIDE OXIDOREDUCTASE DOMAIN-CONTAINING"/>
    <property type="match status" value="1"/>
</dbReference>
<sequence>MSKHYVIVGSGVAAVHAAKAIRDREPDTDTEISILGEEAHLPYNRIKLTKGLFTDLHSEKVLIKKEKWYKDNRINVHTSTRVTHINTDRQQVETADGRQIAYHKLLLCMGARNRALPVEGAGLKNVHTIRNLQDADRLKASLESGNRIVVIGGGVQGLETAWALHEAGYEVTVVEAAPRLMIRQLDETSSQMLKQTLEQSGVKVILHSGVTSITGEEAVTGVTLDDESAVACDHVVYSIGIVPDTKLVQDTPIDTRSGIIVNPNMETSAPHVYAAGDIAEMNGQVEGLWGGAMEQGRVAGNNMAASEPAAYRKAVPVTYFNAFGISLFSIGMTDESQCDVSMSAQENGIYTQIFVKDNTITGAISWEGAAASLVYKSAIETGCSLEGIDLSSSLPEIMSEVQTRLQN</sequence>
<dbReference type="GO" id="GO:0016491">
    <property type="term" value="F:oxidoreductase activity"/>
    <property type="evidence" value="ECO:0007669"/>
    <property type="project" value="InterPro"/>
</dbReference>
<dbReference type="AlphaFoldDB" id="A0A1G9KU24"/>
<dbReference type="InterPro" id="IPR041575">
    <property type="entry name" value="Rubredoxin_C"/>
</dbReference>
<dbReference type="PRINTS" id="PR00411">
    <property type="entry name" value="PNDRDTASEI"/>
</dbReference>
<feature type="domain" description="NADH-rubredoxin oxidoreductase C-terminal" evidence="5">
    <location>
        <begin position="316"/>
        <end position="381"/>
    </location>
</feature>
<keyword evidence="3" id="KW-0274">FAD</keyword>
<organism evidence="7 9">
    <name type="scientific">Paenibacillus jilunlii</name>
    <dbReference type="NCBI Taxonomy" id="682956"/>
    <lineage>
        <taxon>Bacteria</taxon>
        <taxon>Bacillati</taxon>
        <taxon>Bacillota</taxon>
        <taxon>Bacilli</taxon>
        <taxon>Bacillales</taxon>
        <taxon>Paenibacillaceae</taxon>
        <taxon>Paenibacillus</taxon>
    </lineage>
</organism>
<dbReference type="InterPro" id="IPR016156">
    <property type="entry name" value="FAD/NAD-linked_Rdtase_dimer_sf"/>
</dbReference>
<dbReference type="Gene3D" id="3.30.390.30">
    <property type="match status" value="1"/>
</dbReference>
<evidence type="ECO:0000313" key="9">
    <source>
        <dbReference type="Proteomes" id="UP000182783"/>
    </source>
</evidence>